<feature type="chain" id="PRO_5041277104" evidence="1">
    <location>
        <begin position="35"/>
        <end position="158"/>
    </location>
</feature>
<dbReference type="Proteomes" id="UP001165679">
    <property type="component" value="Unassembled WGS sequence"/>
</dbReference>
<proteinExistence type="predicted"/>
<sequence length="158" mass="17051">MNQRFEHERKQTMKPISRRAALLMAACAPLPALSAAPTQVTLYKNPQCGCCEGYAAYLRQNGFAVDVKPTNDLDTMSREAGVPDELEGCHLSMIDGYVVEGHVPIEAIRKLLAERPPLKAITLPGMPEGSPGMTGTKQGPFTVYAIAKDGAASVYMNI</sequence>
<name>A0AA41YP73_9PROT</name>
<organism evidence="2 3">
    <name type="scientific">Limobrevibacterium gyesilva</name>
    <dbReference type="NCBI Taxonomy" id="2991712"/>
    <lineage>
        <taxon>Bacteria</taxon>
        <taxon>Pseudomonadati</taxon>
        <taxon>Pseudomonadota</taxon>
        <taxon>Alphaproteobacteria</taxon>
        <taxon>Acetobacterales</taxon>
        <taxon>Acetobacteraceae</taxon>
        <taxon>Limobrevibacterium</taxon>
    </lineage>
</organism>
<dbReference type="EMBL" id="JAPDNT010000040">
    <property type="protein sequence ID" value="MCW3477539.1"/>
    <property type="molecule type" value="Genomic_DNA"/>
</dbReference>
<evidence type="ECO:0000313" key="3">
    <source>
        <dbReference type="Proteomes" id="UP001165679"/>
    </source>
</evidence>
<reference evidence="2" key="2">
    <citation type="submission" date="2022-10" db="EMBL/GenBank/DDBJ databases">
        <authorList>
            <person name="Trinh H.N."/>
        </authorList>
    </citation>
    <scope>NUCLEOTIDE SEQUENCE</scope>
    <source>
        <strain evidence="2">RN2-1</strain>
    </source>
</reference>
<keyword evidence="3" id="KW-1185">Reference proteome</keyword>
<reference evidence="2" key="1">
    <citation type="submission" date="2022-09" db="EMBL/GenBank/DDBJ databases">
        <title>Rhodovastum sp. nov. RN2-1 isolated from soil in Seongnam, South Korea.</title>
        <authorList>
            <person name="Le N.T."/>
        </authorList>
    </citation>
    <scope>NUCLEOTIDE SEQUENCE</scope>
    <source>
        <strain evidence="2">RN2-1</strain>
    </source>
</reference>
<evidence type="ECO:0000256" key="1">
    <source>
        <dbReference type="SAM" id="SignalP"/>
    </source>
</evidence>
<evidence type="ECO:0000313" key="2">
    <source>
        <dbReference type="EMBL" id="MCW3477539.1"/>
    </source>
</evidence>
<comment type="caution">
    <text evidence="2">The sequence shown here is derived from an EMBL/GenBank/DDBJ whole genome shotgun (WGS) entry which is preliminary data.</text>
</comment>
<dbReference type="AlphaFoldDB" id="A0AA41YP73"/>
<dbReference type="Pfam" id="PF04214">
    <property type="entry name" value="DUF411"/>
    <property type="match status" value="1"/>
</dbReference>
<dbReference type="RefSeq" id="WP_264716489.1">
    <property type="nucleotide sequence ID" value="NZ_JAPDNT010000040.1"/>
</dbReference>
<keyword evidence="1" id="KW-0732">Signal</keyword>
<gene>
    <name evidence="2" type="ORF">OL599_23520</name>
</gene>
<dbReference type="InterPro" id="IPR007332">
    <property type="entry name" value="DUF411"/>
</dbReference>
<accession>A0AA41YP73</accession>
<feature type="signal peptide" evidence="1">
    <location>
        <begin position="1"/>
        <end position="34"/>
    </location>
</feature>
<protein>
    <submittedName>
        <fullName evidence="2">DUF411 domain-containing protein</fullName>
    </submittedName>
</protein>